<dbReference type="InterPro" id="IPR023796">
    <property type="entry name" value="Serpin_dom"/>
</dbReference>
<dbReference type="PANTHER" id="PTHR11461">
    <property type="entry name" value="SERINE PROTEASE INHIBITOR, SERPIN"/>
    <property type="match status" value="1"/>
</dbReference>
<evidence type="ECO:0000256" key="3">
    <source>
        <dbReference type="RuleBase" id="RU000411"/>
    </source>
</evidence>
<reference evidence="5" key="2">
    <citation type="submission" date="2025-09" db="UniProtKB">
        <authorList>
            <consortium name="Ensembl"/>
        </authorList>
    </citation>
    <scope>IDENTIFICATION</scope>
</reference>
<protein>
    <recommendedName>
        <fullName evidence="4">Serpin domain-containing protein</fullName>
    </recommendedName>
</protein>
<name>A0A3Q3K533_MONAL</name>
<dbReference type="GO" id="GO:0004867">
    <property type="term" value="F:serine-type endopeptidase inhibitor activity"/>
    <property type="evidence" value="ECO:0007669"/>
    <property type="project" value="UniProtKB-KW"/>
</dbReference>
<dbReference type="InterPro" id="IPR042178">
    <property type="entry name" value="Serpin_sf_1"/>
</dbReference>
<dbReference type="GO" id="GO:0005615">
    <property type="term" value="C:extracellular space"/>
    <property type="evidence" value="ECO:0007669"/>
    <property type="project" value="InterPro"/>
</dbReference>
<comment type="similarity">
    <text evidence="3">Belongs to the serpin family.</text>
</comment>
<dbReference type="PANTHER" id="PTHR11461:SF204">
    <property type="entry name" value="SERPIN B6"/>
    <property type="match status" value="1"/>
</dbReference>
<dbReference type="Pfam" id="PF00079">
    <property type="entry name" value="Serpin"/>
    <property type="match status" value="1"/>
</dbReference>
<dbReference type="AlphaFoldDB" id="A0A3Q3K533"/>
<dbReference type="SMART" id="SM00093">
    <property type="entry name" value="SERPIN"/>
    <property type="match status" value="1"/>
</dbReference>
<keyword evidence="6" id="KW-1185">Reference proteome</keyword>
<sequence length="194" mass="22292">MWRKQQNDLSSRFLAHLTWGASHFLTQCTQMDGGFSPFSLCFALLYFSLPKTLGNLKTHTCRDDVHISFSHLLSELNKPEAPYALTVANRLYGEKSYQFVGDFLNKTKKLYKAELEPVDFKTSSEEARLKINGWVEKQTQGKIKDVLAQGVLDSLAQLVLVNAFYFKGNWNKKFQESATRDAEFRLNKVMLHTQ</sequence>
<accession>A0A3Q3K533</accession>
<dbReference type="STRING" id="43700.ENSMALP00000023307"/>
<dbReference type="InterPro" id="IPR000215">
    <property type="entry name" value="Serpin_fam"/>
</dbReference>
<dbReference type="SUPFAM" id="SSF56574">
    <property type="entry name" value="Serpins"/>
    <property type="match status" value="1"/>
</dbReference>
<feature type="domain" description="Serpin" evidence="4">
    <location>
        <begin position="22"/>
        <end position="194"/>
    </location>
</feature>
<reference evidence="5" key="1">
    <citation type="submission" date="2025-08" db="UniProtKB">
        <authorList>
            <consortium name="Ensembl"/>
        </authorList>
    </citation>
    <scope>IDENTIFICATION</scope>
</reference>
<keyword evidence="2" id="KW-0722">Serine protease inhibitor</keyword>
<dbReference type="Ensembl" id="ENSMALT00000023755.1">
    <property type="protein sequence ID" value="ENSMALP00000023307.1"/>
    <property type="gene ID" value="ENSMALG00000016246.1"/>
</dbReference>
<keyword evidence="1" id="KW-0646">Protease inhibitor</keyword>
<evidence type="ECO:0000313" key="5">
    <source>
        <dbReference type="Ensembl" id="ENSMALP00000023307.1"/>
    </source>
</evidence>
<dbReference type="Gene3D" id="3.30.497.10">
    <property type="entry name" value="Antithrombin, subunit I, domain 2"/>
    <property type="match status" value="1"/>
</dbReference>
<organism evidence="5 6">
    <name type="scientific">Monopterus albus</name>
    <name type="common">Swamp eel</name>
    <dbReference type="NCBI Taxonomy" id="43700"/>
    <lineage>
        <taxon>Eukaryota</taxon>
        <taxon>Metazoa</taxon>
        <taxon>Chordata</taxon>
        <taxon>Craniata</taxon>
        <taxon>Vertebrata</taxon>
        <taxon>Euteleostomi</taxon>
        <taxon>Actinopterygii</taxon>
        <taxon>Neopterygii</taxon>
        <taxon>Teleostei</taxon>
        <taxon>Neoteleostei</taxon>
        <taxon>Acanthomorphata</taxon>
        <taxon>Anabantaria</taxon>
        <taxon>Synbranchiformes</taxon>
        <taxon>Synbranchidae</taxon>
        <taxon>Monopterus</taxon>
    </lineage>
</organism>
<dbReference type="Proteomes" id="UP000261600">
    <property type="component" value="Unplaced"/>
</dbReference>
<evidence type="ECO:0000259" key="4">
    <source>
        <dbReference type="SMART" id="SM00093"/>
    </source>
</evidence>
<evidence type="ECO:0000256" key="1">
    <source>
        <dbReference type="ARBA" id="ARBA00022690"/>
    </source>
</evidence>
<proteinExistence type="inferred from homology"/>
<evidence type="ECO:0000313" key="6">
    <source>
        <dbReference type="Proteomes" id="UP000261600"/>
    </source>
</evidence>
<dbReference type="InterPro" id="IPR036186">
    <property type="entry name" value="Serpin_sf"/>
</dbReference>
<evidence type="ECO:0000256" key="2">
    <source>
        <dbReference type="ARBA" id="ARBA00022900"/>
    </source>
</evidence>